<comment type="caution">
    <text evidence="3">The sequence shown here is derived from an EMBL/GenBank/DDBJ whole genome shotgun (WGS) entry which is preliminary data.</text>
</comment>
<organism evidence="3 4">
    <name type="scientific">Cupriavidus taiwanensis</name>
    <dbReference type="NCBI Taxonomy" id="164546"/>
    <lineage>
        <taxon>Bacteria</taxon>
        <taxon>Pseudomonadati</taxon>
        <taxon>Pseudomonadota</taxon>
        <taxon>Betaproteobacteria</taxon>
        <taxon>Burkholderiales</taxon>
        <taxon>Burkholderiaceae</taxon>
        <taxon>Cupriavidus</taxon>
    </lineage>
</organism>
<dbReference type="InterPro" id="IPR028966">
    <property type="entry name" value="Imm72"/>
</dbReference>
<dbReference type="Pfam" id="PF15602">
    <property type="entry name" value="Imm71"/>
    <property type="match status" value="1"/>
</dbReference>
<evidence type="ECO:0000313" key="3">
    <source>
        <dbReference type="EMBL" id="SOY63276.1"/>
    </source>
</evidence>
<dbReference type="EMBL" id="OFSQ01000035">
    <property type="protein sequence ID" value="SOY63276.1"/>
    <property type="molecule type" value="Genomic_DNA"/>
</dbReference>
<evidence type="ECO:0000259" key="1">
    <source>
        <dbReference type="Pfam" id="PF15584"/>
    </source>
</evidence>
<sequence length="363" mass="41698">MSSYNNLNASVMLPSDHERRQIFYWLKQASSYTAWNRIYSFYRAWCNAAENCRRLASKVGVENSTRVSESHYLRILHGFAHCEEAILRLKRGEKRVFKYDANGEFAMANQPLSHWVNYLMRIDWGEHPPIDEGNTPGWTVFHNTLTELTDAWGECAPDVLESPNLDDAAYTVYGIWLQQNLPTRHFPRFLPEIPDPKEPISVATGKPVPHSGIWEPVEARKPQLLSLFRRSETVNGPLAITGCMNYLHGDSIAPKATLETKDDNPEVNTIWRLLWRDNRYEDGTVPNEEKNYIFLKPDTPTWLDQKKAIDISDPLIWAETGQPAPKSGKWLAEHDLRISIMMEAGAPLPMHEGRPTRWLFAKA</sequence>
<dbReference type="InterPro" id="IPR028950">
    <property type="entry name" value="Imm71"/>
</dbReference>
<gene>
    <name evidence="3" type="ORF">CBM2587_B60288</name>
</gene>
<dbReference type="Proteomes" id="UP000256780">
    <property type="component" value="Chromosome CBM2587_b"/>
</dbReference>
<name>A0A975X9U9_9BURK</name>
<dbReference type="OrthoDB" id="6670599at2"/>
<protein>
    <submittedName>
        <fullName evidence="3">Conserved hypothethical protein</fullName>
    </submittedName>
</protein>
<evidence type="ECO:0000313" key="4">
    <source>
        <dbReference type="Proteomes" id="UP000256780"/>
    </source>
</evidence>
<accession>A0A975X9U9</accession>
<evidence type="ECO:0000259" key="2">
    <source>
        <dbReference type="Pfam" id="PF15602"/>
    </source>
</evidence>
<dbReference type="Pfam" id="PF15584">
    <property type="entry name" value="Imm72"/>
    <property type="match status" value="1"/>
</dbReference>
<dbReference type="RefSeq" id="WP_116358468.1">
    <property type="nucleotide sequence ID" value="NZ_JABTYD010000059.1"/>
</dbReference>
<feature type="domain" description="Immunity protein 72" evidence="1">
    <location>
        <begin position="199"/>
        <end position="293"/>
    </location>
</feature>
<proteinExistence type="predicted"/>
<feature type="domain" description="Immunity protein 71" evidence="2">
    <location>
        <begin position="14"/>
        <end position="168"/>
    </location>
</feature>
<reference evidence="3 4" key="1">
    <citation type="submission" date="2018-01" db="EMBL/GenBank/DDBJ databases">
        <authorList>
            <person name="Clerissi C."/>
        </authorList>
    </citation>
    <scope>NUCLEOTIDE SEQUENCE [LARGE SCALE GENOMIC DNA]</scope>
    <source>
        <strain evidence="3">Cupriavidus sp. LMG 19464</strain>
    </source>
</reference>
<dbReference type="AlphaFoldDB" id="A0A975X9U9"/>